<dbReference type="RefSeq" id="XP_066704552.1">
    <property type="nucleotide sequence ID" value="XM_066839488.1"/>
</dbReference>
<evidence type="ECO:0000256" key="7">
    <source>
        <dbReference type="ARBA" id="ARBA00032014"/>
    </source>
</evidence>
<comment type="subcellular location">
    <subcellularLocation>
        <location evidence="1 8">Nucleus</location>
    </subcellularLocation>
</comment>
<dbReference type="EMBL" id="JAQQWE010000002">
    <property type="protein sequence ID" value="KAK7962441.1"/>
    <property type="molecule type" value="Genomic_DNA"/>
</dbReference>
<dbReference type="InterPro" id="IPR019313">
    <property type="entry name" value="Mediator_Med17"/>
</dbReference>
<evidence type="ECO:0000256" key="9">
    <source>
        <dbReference type="SAM" id="MobiDB-lite"/>
    </source>
</evidence>
<gene>
    <name evidence="8" type="primary">MED17</name>
    <name evidence="10" type="ORF">PG986_003266</name>
</gene>
<keyword evidence="5 8" id="KW-0804">Transcription</keyword>
<evidence type="ECO:0000256" key="3">
    <source>
        <dbReference type="ARBA" id="ARBA00019610"/>
    </source>
</evidence>
<evidence type="ECO:0000256" key="8">
    <source>
        <dbReference type="RuleBase" id="RU364140"/>
    </source>
</evidence>
<feature type="region of interest" description="Disordered" evidence="9">
    <location>
        <begin position="1"/>
        <end position="21"/>
    </location>
</feature>
<evidence type="ECO:0000256" key="2">
    <source>
        <dbReference type="ARBA" id="ARBA00005635"/>
    </source>
</evidence>
<comment type="similarity">
    <text evidence="2 8">Belongs to the Mediator complex subunit 17 family.</text>
</comment>
<evidence type="ECO:0000256" key="6">
    <source>
        <dbReference type="ARBA" id="ARBA00023242"/>
    </source>
</evidence>
<keyword evidence="4 8" id="KW-0805">Transcription regulation</keyword>
<protein>
    <recommendedName>
        <fullName evidence="3 8">Mediator of RNA polymerase II transcription subunit 17</fullName>
    </recommendedName>
    <alternativeName>
        <fullName evidence="7 8">Mediator complex subunit 17</fullName>
    </alternativeName>
</protein>
<dbReference type="Gene3D" id="6.10.250.2620">
    <property type="match status" value="1"/>
</dbReference>
<accession>A0ABR1QSS5</accession>
<evidence type="ECO:0000256" key="1">
    <source>
        <dbReference type="ARBA" id="ARBA00004123"/>
    </source>
</evidence>
<evidence type="ECO:0000256" key="4">
    <source>
        <dbReference type="ARBA" id="ARBA00023015"/>
    </source>
</evidence>
<dbReference type="GeneID" id="92072550"/>
<sequence length="614" mass="67763">MEHQSPFSLRPWPRGDKKPKNIEEFVQRVSAERNGFRNVKEADLVEEIKAHAAGAANPDNSQGSPEGDSDSEAEAENDKKEKTALEARDDFLRNLEAAHQSAMLNLDLVSLLLSKETPNQAGTTLSPTLRELVGIGTLGSSKVHQSNITPAREADDLAVGTGWRVMGTNKMVSSVLEAAERLEKEITLETKYWADVLAVSESGWAVSSIAGKGLGVRFGFAEAAPMYRDSSIARLIRSEDGNARLDHGQAGKGSQRVRATIEVDGKIAGRSRLPGSLLDNSRLEDRVLEARNTIFAQELWYEISRESRTLLSLGVQSDGSEVSYNVNPATKVILCLEDLAEPELPDETNFYDQMAELTIQGLSIFLMAAHRQNYSKRVQPKHGRNNPPYNLLRPLISRYRFTLDYDKLIGFTGSLIDSLHAAGFDSANFTKTQPSLSLQPPTRVDTDHHVMTQAEMLMLNTINFQQFSADITITPEARIGLRAKAFLSLDATQFKIALPGPQNPLANLYASSDTYPNVGEAIHYVRQATIRAVVDRLLELTSEKLAKEDIGWSDAMDGVALVDTLDRELTIGTDGTQLVAKTKNQRRIWSVGTSSQESLEEFVLSYFKSNEDTP</sequence>
<evidence type="ECO:0000313" key="11">
    <source>
        <dbReference type="Proteomes" id="UP001391051"/>
    </source>
</evidence>
<comment type="caution">
    <text evidence="10">The sequence shown here is derived from an EMBL/GenBank/DDBJ whole genome shotgun (WGS) entry which is preliminary data.</text>
</comment>
<dbReference type="Proteomes" id="UP001391051">
    <property type="component" value="Unassembled WGS sequence"/>
</dbReference>
<dbReference type="PANTHER" id="PTHR13114">
    <property type="entry name" value="MEDIATOR OF RNA POLYMERASE II TRANSCRIPTION SUBUNIT 17"/>
    <property type="match status" value="1"/>
</dbReference>
<evidence type="ECO:0000313" key="10">
    <source>
        <dbReference type="EMBL" id="KAK7962441.1"/>
    </source>
</evidence>
<keyword evidence="11" id="KW-1185">Reference proteome</keyword>
<keyword evidence="6 8" id="KW-0539">Nucleus</keyword>
<keyword evidence="8" id="KW-0010">Activator</keyword>
<comment type="subunit">
    <text evidence="8">Component of the Mediator complex.</text>
</comment>
<name>A0ABR1QSS5_9PEZI</name>
<proteinExistence type="inferred from homology"/>
<evidence type="ECO:0000256" key="5">
    <source>
        <dbReference type="ARBA" id="ARBA00023163"/>
    </source>
</evidence>
<feature type="region of interest" description="Disordered" evidence="9">
    <location>
        <begin position="48"/>
        <end position="81"/>
    </location>
</feature>
<organism evidence="10 11">
    <name type="scientific">Apiospora aurea</name>
    <dbReference type="NCBI Taxonomy" id="335848"/>
    <lineage>
        <taxon>Eukaryota</taxon>
        <taxon>Fungi</taxon>
        <taxon>Dikarya</taxon>
        <taxon>Ascomycota</taxon>
        <taxon>Pezizomycotina</taxon>
        <taxon>Sordariomycetes</taxon>
        <taxon>Xylariomycetidae</taxon>
        <taxon>Amphisphaeriales</taxon>
        <taxon>Apiosporaceae</taxon>
        <taxon>Apiospora</taxon>
    </lineage>
</organism>
<comment type="function">
    <text evidence="8">Component of the Mediator complex, a coactivator involved in the regulated transcription of nearly all RNA polymerase II-dependent genes. Mediator functions as a bridge to convey information from gene-specific regulatory proteins to the basal RNA polymerase II transcription machinery. Mediator is recruited to promoters by direct interactions with regulatory proteins and serves as a scaffold for the assembly of a functional preinitiation complex with RNA polymerase II and the general transcription factors.</text>
</comment>
<reference evidence="10 11" key="1">
    <citation type="submission" date="2023-01" db="EMBL/GenBank/DDBJ databases">
        <title>Analysis of 21 Apiospora genomes using comparative genomics revels a genus with tremendous synthesis potential of carbohydrate active enzymes and secondary metabolites.</title>
        <authorList>
            <person name="Sorensen T."/>
        </authorList>
    </citation>
    <scope>NUCLEOTIDE SEQUENCE [LARGE SCALE GENOMIC DNA]</scope>
    <source>
        <strain evidence="10 11">CBS 24483</strain>
    </source>
</reference>
<dbReference type="Pfam" id="PF10156">
    <property type="entry name" value="Med17"/>
    <property type="match status" value="1"/>
</dbReference>
<dbReference type="PANTHER" id="PTHR13114:SF7">
    <property type="entry name" value="MEDIATOR OF RNA POLYMERASE II TRANSCRIPTION SUBUNIT 17"/>
    <property type="match status" value="1"/>
</dbReference>